<dbReference type="Proteomes" id="UP000630805">
    <property type="component" value="Unassembled WGS sequence"/>
</dbReference>
<feature type="domain" description="HTH marR-type" evidence="1">
    <location>
        <begin position="20"/>
        <end position="156"/>
    </location>
</feature>
<evidence type="ECO:0000259" key="1">
    <source>
        <dbReference type="PROSITE" id="PS50995"/>
    </source>
</evidence>
<dbReference type="EMBL" id="JABXWT010000006">
    <property type="protein sequence ID" value="NVO56735.1"/>
    <property type="molecule type" value="Genomic_DNA"/>
</dbReference>
<dbReference type="PRINTS" id="PR00598">
    <property type="entry name" value="HTHMARR"/>
</dbReference>
<reference evidence="2 3" key="1">
    <citation type="submission" date="2020-06" db="EMBL/GenBank/DDBJ databases">
        <authorList>
            <person name="Cao W.R."/>
        </authorList>
    </citation>
    <scope>NUCLEOTIDE SEQUENCE [LARGE SCALE GENOMIC DNA]</scope>
    <source>
        <strain evidence="2 3">B1Z28</strain>
    </source>
</reference>
<protein>
    <submittedName>
        <fullName evidence="2">Winged helix-turn-helix transcriptional regulator</fullName>
    </submittedName>
</protein>
<comment type="caution">
    <text evidence="2">The sequence shown here is derived from an EMBL/GenBank/DDBJ whole genome shotgun (WGS) entry which is preliminary data.</text>
</comment>
<evidence type="ECO:0000313" key="3">
    <source>
        <dbReference type="Proteomes" id="UP000630805"/>
    </source>
</evidence>
<dbReference type="InterPro" id="IPR000835">
    <property type="entry name" value="HTH_MarR-typ"/>
</dbReference>
<dbReference type="SUPFAM" id="SSF46785">
    <property type="entry name" value="Winged helix' DNA-binding domain"/>
    <property type="match status" value="1"/>
</dbReference>
<dbReference type="Pfam" id="PF12802">
    <property type="entry name" value="MarR_2"/>
    <property type="match status" value="1"/>
</dbReference>
<dbReference type="PANTHER" id="PTHR33164:SF104">
    <property type="entry name" value="TRANSCRIPTIONAL REGULATORY PROTEIN"/>
    <property type="match status" value="1"/>
</dbReference>
<dbReference type="PANTHER" id="PTHR33164">
    <property type="entry name" value="TRANSCRIPTIONAL REGULATOR, MARR FAMILY"/>
    <property type="match status" value="1"/>
</dbReference>
<dbReference type="InterPro" id="IPR036388">
    <property type="entry name" value="WH-like_DNA-bd_sf"/>
</dbReference>
<accession>A0ABX2PSR6</accession>
<sequence>MKPLSDDALFFGDDQECISYNRVWFNLIRAHRKFYPRITKTLKAIGISDPIWYEILLEVERAGPDGQPMSALEERLFVPQYALSRHVARLEKEGLIRRTYIADVRRKQILFLTEKGQGMHARIWPIYWDAMQDEIGPHMSVDDAYKLARLLIKLLP</sequence>
<proteinExistence type="predicted"/>
<organism evidence="2 3">
    <name type="scientific">Ruegeria haliotis</name>
    <dbReference type="NCBI Taxonomy" id="2747601"/>
    <lineage>
        <taxon>Bacteria</taxon>
        <taxon>Pseudomonadati</taxon>
        <taxon>Pseudomonadota</taxon>
        <taxon>Alphaproteobacteria</taxon>
        <taxon>Rhodobacterales</taxon>
        <taxon>Roseobacteraceae</taxon>
        <taxon>Ruegeria</taxon>
    </lineage>
</organism>
<gene>
    <name evidence="2" type="ORF">HW561_13160</name>
</gene>
<dbReference type="InterPro" id="IPR039422">
    <property type="entry name" value="MarR/SlyA-like"/>
</dbReference>
<dbReference type="Gene3D" id="1.10.10.10">
    <property type="entry name" value="Winged helix-like DNA-binding domain superfamily/Winged helix DNA-binding domain"/>
    <property type="match status" value="1"/>
</dbReference>
<name>A0ABX2PSR6_9RHOB</name>
<evidence type="ECO:0000313" key="2">
    <source>
        <dbReference type="EMBL" id="NVO56735.1"/>
    </source>
</evidence>
<dbReference type="PROSITE" id="PS50995">
    <property type="entry name" value="HTH_MARR_2"/>
    <property type="match status" value="1"/>
</dbReference>
<dbReference type="InterPro" id="IPR036390">
    <property type="entry name" value="WH_DNA-bd_sf"/>
</dbReference>
<keyword evidence="3" id="KW-1185">Reference proteome</keyword>